<evidence type="ECO:0000313" key="2">
    <source>
        <dbReference type="Proteomes" id="UP000033452"/>
    </source>
</evidence>
<sequence length="131" mass="15261">MKAHFYHPIDDSLEAKAKAFKEAYRAWLNIEASFHFHDQQGWEDRLGSKEDLQSAMEVTTNTLEMAISSFSIEDLHTLTQEGLIDRNELDYLESYLSKDKNTKTSIIEARKAEVRNLRNVEPSRSDFDKDF</sequence>
<dbReference type="Proteomes" id="UP000033452">
    <property type="component" value="Unassembled WGS sequence"/>
</dbReference>
<comment type="caution">
    <text evidence="1">The sequence shown here is derived from an EMBL/GenBank/DDBJ whole genome shotgun (WGS) entry which is preliminary data.</text>
</comment>
<organism evidence="1 2">
    <name type="scientific">Pseudoalteromonas rubra</name>
    <dbReference type="NCBI Taxonomy" id="43658"/>
    <lineage>
        <taxon>Bacteria</taxon>
        <taxon>Pseudomonadati</taxon>
        <taxon>Pseudomonadota</taxon>
        <taxon>Gammaproteobacteria</taxon>
        <taxon>Alteromonadales</taxon>
        <taxon>Pseudoalteromonadaceae</taxon>
        <taxon>Pseudoalteromonas</taxon>
    </lineage>
</organism>
<keyword evidence="2" id="KW-1185">Reference proteome</keyword>
<dbReference type="PATRIC" id="fig|43658.5.peg.4912"/>
<dbReference type="RefSeq" id="WP_046007349.1">
    <property type="nucleotide sequence ID" value="NZ_JXYA01000082.1"/>
</dbReference>
<protein>
    <submittedName>
        <fullName evidence="1">Uncharacterized protein</fullName>
    </submittedName>
</protein>
<dbReference type="EMBL" id="JXYA01000082">
    <property type="protein sequence ID" value="KJZ05009.1"/>
    <property type="molecule type" value="Genomic_DNA"/>
</dbReference>
<dbReference type="OrthoDB" id="6302312at2"/>
<gene>
    <name evidence="1" type="ORF">TW77_23215</name>
</gene>
<reference evidence="1 2" key="1">
    <citation type="journal article" date="2015" name="BMC Genomics">
        <title>Genome mining reveals unlocked bioactive potential of marine Gram-negative bacteria.</title>
        <authorList>
            <person name="Machado H."/>
            <person name="Sonnenschein E.C."/>
            <person name="Melchiorsen J."/>
            <person name="Gram L."/>
        </authorList>
    </citation>
    <scope>NUCLEOTIDE SEQUENCE [LARGE SCALE GENOMIC DNA]</scope>
    <source>
        <strain evidence="1 2">S2471</strain>
    </source>
</reference>
<evidence type="ECO:0000313" key="1">
    <source>
        <dbReference type="EMBL" id="KJZ05009.1"/>
    </source>
</evidence>
<accession>A0A0F4QCH8</accession>
<dbReference type="AlphaFoldDB" id="A0A0F4QCH8"/>
<name>A0A0F4QCH8_9GAMM</name>
<proteinExistence type="predicted"/>